<dbReference type="PANTHER" id="PTHR10900:SF77">
    <property type="entry name" value="FI19380P1"/>
    <property type="match status" value="1"/>
</dbReference>
<feature type="domain" description="FAS1" evidence="1">
    <location>
        <begin position="43"/>
        <end position="181"/>
    </location>
</feature>
<dbReference type="AlphaFoldDB" id="A0A6A6XH12"/>
<dbReference type="Gene3D" id="2.30.180.10">
    <property type="entry name" value="FAS1 domain"/>
    <property type="match status" value="1"/>
</dbReference>
<organism evidence="2 3">
    <name type="scientific">Melanomma pulvis-pyrius CBS 109.77</name>
    <dbReference type="NCBI Taxonomy" id="1314802"/>
    <lineage>
        <taxon>Eukaryota</taxon>
        <taxon>Fungi</taxon>
        <taxon>Dikarya</taxon>
        <taxon>Ascomycota</taxon>
        <taxon>Pezizomycotina</taxon>
        <taxon>Dothideomycetes</taxon>
        <taxon>Pleosporomycetidae</taxon>
        <taxon>Pleosporales</taxon>
        <taxon>Melanommataceae</taxon>
        <taxon>Melanomma</taxon>
    </lineage>
</organism>
<reference evidence="2" key="1">
    <citation type="journal article" date="2020" name="Stud. Mycol.">
        <title>101 Dothideomycetes genomes: a test case for predicting lifestyles and emergence of pathogens.</title>
        <authorList>
            <person name="Haridas S."/>
            <person name="Albert R."/>
            <person name="Binder M."/>
            <person name="Bloem J."/>
            <person name="Labutti K."/>
            <person name="Salamov A."/>
            <person name="Andreopoulos B."/>
            <person name="Baker S."/>
            <person name="Barry K."/>
            <person name="Bills G."/>
            <person name="Bluhm B."/>
            <person name="Cannon C."/>
            <person name="Castanera R."/>
            <person name="Culley D."/>
            <person name="Daum C."/>
            <person name="Ezra D."/>
            <person name="Gonzalez J."/>
            <person name="Henrissat B."/>
            <person name="Kuo A."/>
            <person name="Liang C."/>
            <person name="Lipzen A."/>
            <person name="Lutzoni F."/>
            <person name="Magnuson J."/>
            <person name="Mondo S."/>
            <person name="Nolan M."/>
            <person name="Ohm R."/>
            <person name="Pangilinan J."/>
            <person name="Park H.-J."/>
            <person name="Ramirez L."/>
            <person name="Alfaro M."/>
            <person name="Sun H."/>
            <person name="Tritt A."/>
            <person name="Yoshinaga Y."/>
            <person name="Zwiers L.-H."/>
            <person name="Turgeon B."/>
            <person name="Goodwin S."/>
            <person name="Spatafora J."/>
            <person name="Crous P."/>
            <person name="Grigoriev I."/>
        </authorList>
    </citation>
    <scope>NUCLEOTIDE SEQUENCE</scope>
    <source>
        <strain evidence="2">CBS 109.77</strain>
    </source>
</reference>
<accession>A0A6A6XH12</accession>
<sequence length="212" mass="22915">MQFYAIFAFVVGYGSCVQGSDTRVPLSYAPEPAGLYAPEKGDVTTLLDLINSRSDLSDLSSAIQAAAGFVKAFDTAPTWNFTFFAPSNTAFNNTGAYFSTWTSTPKGKWWLGNAITHHYIPNSLLPKSSFNATLSRLQTGTFLYVSAQKMGEGLTLNGVAIVTEADIPVTNGVVHIIDHILDPSAQIFEKELPKVSQKFIAGSCSNPQLPYC</sequence>
<keyword evidence="3" id="KW-1185">Reference proteome</keyword>
<dbReference type="InterPro" id="IPR036378">
    <property type="entry name" value="FAS1_dom_sf"/>
</dbReference>
<dbReference type="PROSITE" id="PS50213">
    <property type="entry name" value="FAS1"/>
    <property type="match status" value="1"/>
</dbReference>
<evidence type="ECO:0000313" key="2">
    <source>
        <dbReference type="EMBL" id="KAF2795548.1"/>
    </source>
</evidence>
<dbReference type="SUPFAM" id="SSF82153">
    <property type="entry name" value="FAS1 domain"/>
    <property type="match status" value="1"/>
</dbReference>
<dbReference type="OrthoDB" id="286301at2759"/>
<name>A0A6A6XH12_9PLEO</name>
<gene>
    <name evidence="2" type="ORF">K505DRAFT_360074</name>
</gene>
<dbReference type="InterPro" id="IPR050904">
    <property type="entry name" value="Adhesion/Biosynth-related"/>
</dbReference>
<dbReference type="PANTHER" id="PTHR10900">
    <property type="entry name" value="PERIOSTIN-RELATED"/>
    <property type="match status" value="1"/>
</dbReference>
<dbReference type="Pfam" id="PF02469">
    <property type="entry name" value="Fasciclin"/>
    <property type="match status" value="1"/>
</dbReference>
<dbReference type="EMBL" id="MU001855">
    <property type="protein sequence ID" value="KAF2795548.1"/>
    <property type="molecule type" value="Genomic_DNA"/>
</dbReference>
<dbReference type="SMART" id="SM00554">
    <property type="entry name" value="FAS1"/>
    <property type="match status" value="1"/>
</dbReference>
<dbReference type="InterPro" id="IPR000782">
    <property type="entry name" value="FAS1_domain"/>
</dbReference>
<proteinExistence type="predicted"/>
<dbReference type="Proteomes" id="UP000799757">
    <property type="component" value="Unassembled WGS sequence"/>
</dbReference>
<evidence type="ECO:0000259" key="1">
    <source>
        <dbReference type="PROSITE" id="PS50213"/>
    </source>
</evidence>
<protein>
    <submittedName>
        <fullName evidence="2">FAS1 domain-containing protein</fullName>
    </submittedName>
</protein>
<evidence type="ECO:0000313" key="3">
    <source>
        <dbReference type="Proteomes" id="UP000799757"/>
    </source>
</evidence>